<protein>
    <submittedName>
        <fullName evidence="1">Uncharacterized protein</fullName>
    </submittedName>
</protein>
<sequence length="97" mass="11450">MIVKSVSREEESVRRKRWKGKKNNTFPYFTKKVEYEDYGIEKHVCRCFQIGLKNSIRLFIDKFNAKYPFPSLVLTGCTYLSTQPSKLSSDCRHHLVV</sequence>
<proteinExistence type="predicted"/>
<comment type="caution">
    <text evidence="1">The sequence shown here is derived from an EMBL/GenBank/DDBJ whole genome shotgun (WGS) entry which is preliminary data.</text>
</comment>
<evidence type="ECO:0000313" key="2">
    <source>
        <dbReference type="Proteomes" id="UP000886998"/>
    </source>
</evidence>
<dbReference type="AlphaFoldDB" id="A0A8X7C251"/>
<accession>A0A8X7C251</accession>
<gene>
    <name evidence="1" type="ORF">TNIN_184581</name>
</gene>
<reference evidence="1" key="1">
    <citation type="submission" date="2020-08" db="EMBL/GenBank/DDBJ databases">
        <title>Multicomponent nature underlies the extraordinary mechanical properties of spider dragline silk.</title>
        <authorList>
            <person name="Kono N."/>
            <person name="Nakamura H."/>
            <person name="Mori M."/>
            <person name="Yoshida Y."/>
            <person name="Ohtoshi R."/>
            <person name="Malay A.D."/>
            <person name="Moran D.A.P."/>
            <person name="Tomita M."/>
            <person name="Numata K."/>
            <person name="Arakawa K."/>
        </authorList>
    </citation>
    <scope>NUCLEOTIDE SEQUENCE</scope>
</reference>
<dbReference type="Proteomes" id="UP000886998">
    <property type="component" value="Unassembled WGS sequence"/>
</dbReference>
<name>A0A8X7C251_9ARAC</name>
<dbReference type="EMBL" id="BMAV01009644">
    <property type="protein sequence ID" value="GFY54061.1"/>
    <property type="molecule type" value="Genomic_DNA"/>
</dbReference>
<evidence type="ECO:0000313" key="1">
    <source>
        <dbReference type="EMBL" id="GFY54061.1"/>
    </source>
</evidence>
<keyword evidence="2" id="KW-1185">Reference proteome</keyword>
<organism evidence="1 2">
    <name type="scientific">Trichonephila inaurata madagascariensis</name>
    <dbReference type="NCBI Taxonomy" id="2747483"/>
    <lineage>
        <taxon>Eukaryota</taxon>
        <taxon>Metazoa</taxon>
        <taxon>Ecdysozoa</taxon>
        <taxon>Arthropoda</taxon>
        <taxon>Chelicerata</taxon>
        <taxon>Arachnida</taxon>
        <taxon>Araneae</taxon>
        <taxon>Araneomorphae</taxon>
        <taxon>Entelegynae</taxon>
        <taxon>Araneoidea</taxon>
        <taxon>Nephilidae</taxon>
        <taxon>Trichonephila</taxon>
        <taxon>Trichonephila inaurata</taxon>
    </lineage>
</organism>